<dbReference type="FunCoup" id="H2YV88">
    <property type="interactions" value="7"/>
</dbReference>
<comment type="similarity">
    <text evidence="1">Belongs to the peptidase C48 family.</text>
</comment>
<dbReference type="PANTHER" id="PTHR46468">
    <property type="entry name" value="SENTRIN-SPECIFIC PROTEASE 8"/>
    <property type="match status" value="1"/>
</dbReference>
<dbReference type="GeneTree" id="ENSGT00390000014038"/>
<keyword evidence="4" id="KW-0788">Thiol protease</keyword>
<dbReference type="AlphaFoldDB" id="H2YV88"/>
<dbReference type="Gene3D" id="3.40.395.10">
    <property type="entry name" value="Adenoviral Proteinase, Chain A"/>
    <property type="match status" value="1"/>
</dbReference>
<dbReference type="GO" id="GO:0008234">
    <property type="term" value="F:cysteine-type peptidase activity"/>
    <property type="evidence" value="ECO:0007669"/>
    <property type="project" value="UniProtKB-KW"/>
</dbReference>
<evidence type="ECO:0000256" key="2">
    <source>
        <dbReference type="ARBA" id="ARBA00022670"/>
    </source>
</evidence>
<keyword evidence="2" id="KW-0645">Protease</keyword>
<dbReference type="eggNOG" id="KOG3246">
    <property type="taxonomic scope" value="Eukaryota"/>
</dbReference>
<dbReference type="STRING" id="51511.ENSCSAVP00000009248"/>
<feature type="domain" description="Ubiquitin-like protease family profile" evidence="5">
    <location>
        <begin position="13"/>
        <end position="170"/>
    </location>
</feature>
<evidence type="ECO:0000256" key="1">
    <source>
        <dbReference type="ARBA" id="ARBA00005234"/>
    </source>
</evidence>
<evidence type="ECO:0000256" key="3">
    <source>
        <dbReference type="ARBA" id="ARBA00022801"/>
    </source>
</evidence>
<organism evidence="6 7">
    <name type="scientific">Ciona savignyi</name>
    <name type="common">Pacific transparent sea squirt</name>
    <dbReference type="NCBI Taxonomy" id="51511"/>
    <lineage>
        <taxon>Eukaryota</taxon>
        <taxon>Metazoa</taxon>
        <taxon>Chordata</taxon>
        <taxon>Tunicata</taxon>
        <taxon>Ascidiacea</taxon>
        <taxon>Phlebobranchia</taxon>
        <taxon>Cionidae</taxon>
        <taxon>Ciona</taxon>
    </lineage>
</organism>
<proteinExistence type="inferred from homology"/>
<dbReference type="InterPro" id="IPR044613">
    <property type="entry name" value="Nep1/2-like"/>
</dbReference>
<keyword evidence="7" id="KW-1185">Reference proteome</keyword>
<evidence type="ECO:0000313" key="7">
    <source>
        <dbReference type="Proteomes" id="UP000007875"/>
    </source>
</evidence>
<dbReference type="GO" id="GO:0006508">
    <property type="term" value="P:proteolysis"/>
    <property type="evidence" value="ECO:0007669"/>
    <property type="project" value="UniProtKB-KW"/>
</dbReference>
<evidence type="ECO:0000256" key="4">
    <source>
        <dbReference type="ARBA" id="ARBA00022807"/>
    </source>
</evidence>
<dbReference type="Pfam" id="PF02902">
    <property type="entry name" value="Peptidase_C48"/>
    <property type="match status" value="1"/>
</dbReference>
<dbReference type="SUPFAM" id="SSF54001">
    <property type="entry name" value="Cysteine proteinases"/>
    <property type="match status" value="1"/>
</dbReference>
<dbReference type="Ensembl" id="ENSCSAVT00000009365.1">
    <property type="protein sequence ID" value="ENSCSAVP00000009248.1"/>
    <property type="gene ID" value="ENSCSAVG00000005451.1"/>
</dbReference>
<reference evidence="6" key="3">
    <citation type="submission" date="2025-09" db="UniProtKB">
        <authorList>
            <consortium name="Ensembl"/>
        </authorList>
    </citation>
    <scope>IDENTIFICATION</scope>
</reference>
<dbReference type="HOGENOM" id="CLU_043678_3_1_1"/>
<accession>H2YV88</accession>
<evidence type="ECO:0000313" key="6">
    <source>
        <dbReference type="Ensembl" id="ENSCSAVP00000009248.1"/>
    </source>
</evidence>
<dbReference type="GO" id="GO:0019784">
    <property type="term" value="F:deNEDDylase activity"/>
    <property type="evidence" value="ECO:0007669"/>
    <property type="project" value="InterPro"/>
</dbReference>
<keyword evidence="3" id="KW-0378">Hydrolase</keyword>
<dbReference type="InParanoid" id="H2YV88"/>
<dbReference type="InterPro" id="IPR038765">
    <property type="entry name" value="Papain-like_cys_pep_sf"/>
</dbReference>
<protein>
    <recommendedName>
        <fullName evidence="5">Ubiquitin-like protease family profile domain-containing protein</fullName>
    </recommendedName>
</protein>
<dbReference type="OMA" id="GFYFEYL"/>
<name>H2YV88_CIOSA</name>
<dbReference type="PANTHER" id="PTHR46468:SF1">
    <property type="entry name" value="SENTRIN-SPECIFIC PROTEASE 8"/>
    <property type="match status" value="1"/>
</dbReference>
<sequence length="208" mass="23504">MKMDEIVLSYHDSLLRKSDLSLLEAGNWLNDKLIGFMFEYYQNEIFAENAEKVSFLDPDFVQLIKLLPDTDIEGLISPLNLGTKRLIFLPINNNPDPEAGGSHWSLLVLDQDLNIFEHYDSYGDTNYLVAVEVASKFSSILKSQVKKVPTPQQCNGSDCGVYVIKIALLIGQSKLRSSPWKPDQLTYDIISRERENMKELILSKAGSS</sequence>
<reference evidence="7" key="1">
    <citation type="submission" date="2003-08" db="EMBL/GenBank/DDBJ databases">
        <authorList>
            <person name="Birren B."/>
            <person name="Nusbaum C."/>
            <person name="Abebe A."/>
            <person name="Abouelleil A."/>
            <person name="Adekoya E."/>
            <person name="Ait-zahra M."/>
            <person name="Allen N."/>
            <person name="Allen T."/>
            <person name="An P."/>
            <person name="Anderson M."/>
            <person name="Anderson S."/>
            <person name="Arachchi H."/>
            <person name="Armbruster J."/>
            <person name="Bachantsang P."/>
            <person name="Baldwin J."/>
            <person name="Barry A."/>
            <person name="Bayul T."/>
            <person name="Blitshsteyn B."/>
            <person name="Bloom T."/>
            <person name="Blye J."/>
            <person name="Boguslavskiy L."/>
            <person name="Borowsky M."/>
            <person name="Boukhgalter B."/>
            <person name="Brunache A."/>
            <person name="Butler J."/>
            <person name="Calixte N."/>
            <person name="Calvo S."/>
            <person name="Camarata J."/>
            <person name="Campo K."/>
            <person name="Chang J."/>
            <person name="Cheshatsang Y."/>
            <person name="Citroen M."/>
            <person name="Collymore A."/>
            <person name="Considine T."/>
            <person name="Cook A."/>
            <person name="Cooke P."/>
            <person name="Corum B."/>
            <person name="Cuomo C."/>
            <person name="David R."/>
            <person name="Dawoe T."/>
            <person name="Degray S."/>
            <person name="Dodge S."/>
            <person name="Dooley K."/>
            <person name="Dorje P."/>
            <person name="Dorjee K."/>
            <person name="Dorris L."/>
            <person name="Duffey N."/>
            <person name="Dupes A."/>
            <person name="Elkins T."/>
            <person name="Engels R."/>
            <person name="Erickson J."/>
            <person name="Farina A."/>
            <person name="Faro S."/>
            <person name="Ferreira P."/>
            <person name="Fischer H."/>
            <person name="Fitzgerald M."/>
            <person name="Foley K."/>
            <person name="Gage D."/>
            <person name="Galagan J."/>
            <person name="Gearin G."/>
            <person name="Gnerre S."/>
            <person name="Gnirke A."/>
            <person name="Goyette A."/>
            <person name="Graham J."/>
            <person name="Grandbois E."/>
            <person name="Gyaltsen K."/>
            <person name="Hafez N."/>
            <person name="Hagopian D."/>
            <person name="Hagos B."/>
            <person name="Hall J."/>
            <person name="Hatcher B."/>
            <person name="Heller A."/>
            <person name="Higgins H."/>
            <person name="Honan T."/>
            <person name="Horn A."/>
            <person name="Houde N."/>
            <person name="Hughes L."/>
            <person name="Hulme W."/>
            <person name="Husby E."/>
            <person name="Iliev I."/>
            <person name="Jaffe D."/>
            <person name="Jones C."/>
            <person name="Kamal M."/>
            <person name="Kamat A."/>
            <person name="Kamvysselis M."/>
            <person name="Karlsson E."/>
            <person name="Kells C."/>
            <person name="Kieu A."/>
            <person name="Kisner P."/>
            <person name="Kodira C."/>
            <person name="Kulbokas E."/>
            <person name="Labutti K."/>
            <person name="Lama D."/>
            <person name="Landers T."/>
            <person name="Leger J."/>
            <person name="Levine S."/>
            <person name="Lewis D."/>
            <person name="Lewis T."/>
            <person name="Lindblad-toh K."/>
            <person name="Liu X."/>
            <person name="Lokyitsang T."/>
            <person name="Lokyitsang Y."/>
            <person name="Lucien O."/>
            <person name="Lui A."/>
            <person name="Ma L.J."/>
            <person name="Mabbitt R."/>
            <person name="Macdonald J."/>
            <person name="Maclean C."/>
            <person name="Major J."/>
            <person name="Manning J."/>
            <person name="Marabella R."/>
            <person name="Maru K."/>
            <person name="Matthews C."/>
            <person name="Mauceli E."/>
            <person name="Mccarthy M."/>
            <person name="Mcdonough S."/>
            <person name="Mcghee T."/>
            <person name="Meldrim J."/>
            <person name="Meneus L."/>
            <person name="Mesirov J."/>
            <person name="Mihalev A."/>
            <person name="Mihova T."/>
            <person name="Mikkelsen T."/>
            <person name="Mlenga V."/>
            <person name="Moru K."/>
            <person name="Mozes J."/>
            <person name="Mulrain L."/>
            <person name="Munson G."/>
            <person name="Naylor J."/>
            <person name="Newes C."/>
            <person name="Nguyen C."/>
            <person name="Nguyen N."/>
            <person name="Nguyen T."/>
            <person name="Nicol R."/>
            <person name="Nielsen C."/>
            <person name="Nizzari M."/>
            <person name="Norbu C."/>
            <person name="Norbu N."/>
            <person name="O'donnell P."/>
            <person name="Okoawo O."/>
            <person name="O'leary S."/>
            <person name="Omotosho B."/>
            <person name="O'neill K."/>
            <person name="Osman S."/>
            <person name="Parker S."/>
            <person name="Perrin D."/>
            <person name="Phunkhang P."/>
            <person name="Piqani B."/>
            <person name="Purcell S."/>
            <person name="Rachupka T."/>
            <person name="Ramasamy U."/>
            <person name="Rameau R."/>
            <person name="Ray V."/>
            <person name="Raymond C."/>
            <person name="Retta R."/>
            <person name="Richardson S."/>
            <person name="Rise C."/>
            <person name="Rodriguez J."/>
            <person name="Rogers J."/>
            <person name="Rogov P."/>
            <person name="Rutman M."/>
            <person name="Schupbach R."/>
            <person name="Seaman C."/>
            <person name="Settipalli S."/>
            <person name="Sharpe T."/>
            <person name="Sheridan J."/>
            <person name="Sherpa N."/>
            <person name="Shi J."/>
            <person name="Smirnov S."/>
            <person name="Smith C."/>
            <person name="Sougnez C."/>
            <person name="Spencer B."/>
            <person name="Stalker J."/>
            <person name="Stange-thomann N."/>
            <person name="Stavropoulos S."/>
            <person name="Stetson K."/>
            <person name="Stone C."/>
            <person name="Stone S."/>
            <person name="Stubbs M."/>
            <person name="Talamas J."/>
            <person name="Tchuinga P."/>
            <person name="Tenzing P."/>
            <person name="Tesfaye S."/>
            <person name="Theodore J."/>
            <person name="Thoulutsang Y."/>
            <person name="Topham K."/>
            <person name="Towey S."/>
            <person name="Tsamla T."/>
            <person name="Tsomo N."/>
            <person name="Vallee D."/>
            <person name="Vassiliev H."/>
            <person name="Venkataraman V."/>
            <person name="Vinson J."/>
            <person name="Vo A."/>
            <person name="Wade C."/>
            <person name="Wang S."/>
            <person name="Wangchuk T."/>
            <person name="Wangdi T."/>
            <person name="Whittaker C."/>
            <person name="Wilkinson J."/>
            <person name="Wu Y."/>
            <person name="Wyman D."/>
            <person name="Yadav S."/>
            <person name="Yang S."/>
            <person name="Yang X."/>
            <person name="Yeager S."/>
            <person name="Yee E."/>
            <person name="Young G."/>
            <person name="Zainoun J."/>
            <person name="Zembeck L."/>
            <person name="Zimmer A."/>
            <person name="Zody M."/>
            <person name="Lander E."/>
        </authorList>
    </citation>
    <scope>NUCLEOTIDE SEQUENCE [LARGE SCALE GENOMIC DNA]</scope>
</reference>
<dbReference type="InterPro" id="IPR003653">
    <property type="entry name" value="Peptidase_C48_C"/>
</dbReference>
<dbReference type="Proteomes" id="UP000007875">
    <property type="component" value="Unassembled WGS sequence"/>
</dbReference>
<dbReference type="GO" id="GO:0000338">
    <property type="term" value="P:protein deneddylation"/>
    <property type="evidence" value="ECO:0007669"/>
    <property type="project" value="TreeGrafter"/>
</dbReference>
<dbReference type="PROSITE" id="PS50600">
    <property type="entry name" value="ULP_PROTEASE"/>
    <property type="match status" value="1"/>
</dbReference>
<reference evidence="6" key="2">
    <citation type="submission" date="2025-08" db="UniProtKB">
        <authorList>
            <consortium name="Ensembl"/>
        </authorList>
    </citation>
    <scope>IDENTIFICATION</scope>
</reference>
<evidence type="ECO:0000259" key="5">
    <source>
        <dbReference type="PROSITE" id="PS50600"/>
    </source>
</evidence>